<dbReference type="InterPro" id="IPR032675">
    <property type="entry name" value="LRR_dom_sf"/>
</dbReference>
<dbReference type="PROSITE" id="PS51450">
    <property type="entry name" value="LRR"/>
    <property type="match status" value="1"/>
</dbReference>
<evidence type="ECO:0000313" key="4">
    <source>
        <dbReference type="EMBL" id="RLU21589.1"/>
    </source>
</evidence>
<dbReference type="SMART" id="SM00369">
    <property type="entry name" value="LRR_TYP"/>
    <property type="match status" value="3"/>
</dbReference>
<organism evidence="5">
    <name type="scientific">Ooceraea biroi</name>
    <name type="common">Clonal raider ant</name>
    <name type="synonym">Cerapachys biroi</name>
    <dbReference type="NCBI Taxonomy" id="2015173"/>
    <lineage>
        <taxon>Eukaryota</taxon>
        <taxon>Metazoa</taxon>
        <taxon>Ecdysozoa</taxon>
        <taxon>Arthropoda</taxon>
        <taxon>Hexapoda</taxon>
        <taxon>Insecta</taxon>
        <taxon>Pterygota</taxon>
        <taxon>Neoptera</taxon>
        <taxon>Endopterygota</taxon>
        <taxon>Hymenoptera</taxon>
        <taxon>Apocrita</taxon>
        <taxon>Aculeata</taxon>
        <taxon>Formicoidea</taxon>
        <taxon>Formicidae</taxon>
        <taxon>Dorylinae</taxon>
        <taxon>Ooceraea</taxon>
    </lineage>
</organism>
<dbReference type="OrthoDB" id="676979at2759"/>
<feature type="compositionally biased region" description="Polar residues" evidence="3">
    <location>
        <begin position="603"/>
        <end position="615"/>
    </location>
</feature>
<reference evidence="5" key="2">
    <citation type="submission" date="2018-07" db="EMBL/GenBank/DDBJ databases">
        <authorList>
            <person name="Mckenzie S.K."/>
            <person name="Kronauer D.J.C."/>
        </authorList>
    </citation>
    <scope>NUCLEOTIDE SEQUENCE</scope>
    <source>
        <strain evidence="5">Clonal line C1</strain>
    </source>
</reference>
<accession>A0A3L8DN21</accession>
<evidence type="ECO:0000313" key="6">
    <source>
        <dbReference type="Proteomes" id="UP000279307"/>
    </source>
</evidence>
<protein>
    <submittedName>
        <fullName evidence="5">Uncharacterized protein</fullName>
    </submittedName>
</protein>
<feature type="compositionally biased region" description="Pro residues" evidence="3">
    <location>
        <begin position="472"/>
        <end position="487"/>
    </location>
</feature>
<keyword evidence="1" id="KW-0433">Leucine-rich repeat</keyword>
<dbReference type="InterPro" id="IPR003591">
    <property type="entry name" value="Leu-rich_rpt_typical-subtyp"/>
</dbReference>
<feature type="compositionally biased region" description="Polar residues" evidence="3">
    <location>
        <begin position="558"/>
        <end position="569"/>
    </location>
</feature>
<dbReference type="SUPFAM" id="SSF52058">
    <property type="entry name" value="L domain-like"/>
    <property type="match status" value="1"/>
</dbReference>
<dbReference type="AlphaFoldDB" id="A0A3L8DN21"/>
<feature type="region of interest" description="Disordered" evidence="3">
    <location>
        <begin position="261"/>
        <end position="372"/>
    </location>
</feature>
<feature type="compositionally biased region" description="Basic and acidic residues" evidence="3">
    <location>
        <begin position="261"/>
        <end position="288"/>
    </location>
</feature>
<comment type="caution">
    <text evidence="5">The sequence shown here is derived from an EMBL/GenBank/DDBJ whole genome shotgun (WGS) entry which is preliminary data.</text>
</comment>
<keyword evidence="2" id="KW-0677">Repeat</keyword>
<evidence type="ECO:0000313" key="5">
    <source>
        <dbReference type="EMBL" id="RLU21592.1"/>
    </source>
</evidence>
<proteinExistence type="predicted"/>
<feature type="region of interest" description="Disordered" evidence="3">
    <location>
        <begin position="540"/>
        <end position="579"/>
    </location>
</feature>
<dbReference type="Proteomes" id="UP000279307">
    <property type="component" value="Chromosome 6"/>
</dbReference>
<reference evidence="5 6" key="1">
    <citation type="journal article" date="2018" name="Genome Res.">
        <title>The genomic architecture and molecular evolution of ant odorant receptors.</title>
        <authorList>
            <person name="McKenzie S.K."/>
            <person name="Kronauer D.J.C."/>
        </authorList>
    </citation>
    <scope>NUCLEOTIDE SEQUENCE [LARGE SCALE GENOMIC DNA]</scope>
    <source>
        <strain evidence="5">Clonal line C1</strain>
    </source>
</reference>
<dbReference type="EMBL" id="QOIP01000006">
    <property type="protein sequence ID" value="RLU21589.1"/>
    <property type="molecule type" value="Genomic_DNA"/>
</dbReference>
<evidence type="ECO:0000256" key="1">
    <source>
        <dbReference type="ARBA" id="ARBA00022614"/>
    </source>
</evidence>
<dbReference type="Gene3D" id="3.80.10.10">
    <property type="entry name" value="Ribonuclease Inhibitor"/>
    <property type="match status" value="1"/>
</dbReference>
<gene>
    <name evidence="4" type="ORF">DMN91_005962</name>
    <name evidence="5" type="ORF">DMN91_005965</name>
</gene>
<dbReference type="PANTHER" id="PTHR24366">
    <property type="entry name" value="IG(IMMUNOGLOBULIN) AND LRR(LEUCINE RICH REPEAT) DOMAINS"/>
    <property type="match status" value="1"/>
</dbReference>
<feature type="compositionally biased region" description="Pro residues" evidence="3">
    <location>
        <begin position="415"/>
        <end position="425"/>
    </location>
</feature>
<dbReference type="InterPro" id="IPR001611">
    <property type="entry name" value="Leu-rich_rpt"/>
</dbReference>
<feature type="region of interest" description="Disordered" evidence="3">
    <location>
        <begin position="595"/>
        <end position="619"/>
    </location>
</feature>
<dbReference type="PANTHER" id="PTHR24366:SF96">
    <property type="entry name" value="LEUCINE RICH REPEAT CONTAINING 53"/>
    <property type="match status" value="1"/>
</dbReference>
<name>A0A3L8DN21_OOCBI</name>
<evidence type="ECO:0000256" key="3">
    <source>
        <dbReference type="SAM" id="MobiDB-lite"/>
    </source>
</evidence>
<dbReference type="Pfam" id="PF13855">
    <property type="entry name" value="LRR_8"/>
    <property type="match status" value="1"/>
</dbReference>
<evidence type="ECO:0000256" key="2">
    <source>
        <dbReference type="ARBA" id="ARBA00022737"/>
    </source>
</evidence>
<feature type="region of interest" description="Disordered" evidence="3">
    <location>
        <begin position="409"/>
        <end position="494"/>
    </location>
</feature>
<sequence>MEDILSLWRLLLPVEANYIVYSSRISLACRFEKKMDSAAILVLLALLTAFVNDAAASCREVANDEMLEYFCEGGYPADLDSLPPRTEKLRITRMPLRRITAETFSRFNRNLMVLSCVHCEITEIDADAFRDLVNLQQLNLESNYLTTVKASWFKDLTYLTYLDLSYNHVRDIEDDVYENLRSLVDLRISGNRLRCLNLDEMSHLNELKRIFLGENSEFACPHAVSKFLRDRSVVFEEDPEWRKLANDVILVDVPPYYAEKDRTTAPAYRERPQPNRRPSSEETRHDVPLTRNGNGLYPDHRSEHTRMRNRRPHMTTTMRPATPKTQDRMPVPRVEPRYPSADPRTPNVSTESSHEAMHHPYSTLETPRAPPVEMESSLEDIGMAEADKSSETERTPPYTLVHETITRQYPTSYPTYPPHSPPPSHLPQATSYPTYPPYSPRPSYLPQATSYPTYPPHSPRPSHLPQATSYPTYPPHSPRPSYLPHPSYPTAEEDAEVRESEFLDHEKAAGAGKALEMENAVYPQHDVRVTTSYDQERAAYESGKMTHPPPNDFDTRTSRTSMDASTNAPSEHPDNPSWMQDKTRYEQSLHLTTDNGQWIVDNGPSTNRPDFQTTYRGGHDPYKMLDRGSDTDDPVVAAGQDKADLSQTTVPNVAYVRPSLPPGVHSPSTGQFYQTYHETKMPPPLLIPNEESDEATVGDLLLETTTDKPTECPNNSALKIRPDTMLVISVIIAVFQRVIAEGF</sequence>
<dbReference type="EMBL" id="QOIP01000006">
    <property type="protein sequence ID" value="RLU21592.1"/>
    <property type="molecule type" value="Genomic_DNA"/>
</dbReference>